<evidence type="ECO:0000313" key="2">
    <source>
        <dbReference type="EMBL" id="MBX06529.1"/>
    </source>
</evidence>
<protein>
    <submittedName>
        <fullName evidence="2">Uncharacterized protein</fullName>
    </submittedName>
</protein>
<feature type="region of interest" description="Disordered" evidence="1">
    <location>
        <begin position="1"/>
        <end position="20"/>
    </location>
</feature>
<accession>A0A2P2KLD4</accession>
<dbReference type="AlphaFoldDB" id="A0A2P2KLD4"/>
<evidence type="ECO:0000256" key="1">
    <source>
        <dbReference type="SAM" id="MobiDB-lite"/>
    </source>
</evidence>
<sequence length="53" mass="6030">MLGHFSRLFPSPTFHGEAPQDLNAKCNDSWMIHRLQSPHHSATMTLSPRNEIS</sequence>
<name>A0A2P2KLD4_RHIMU</name>
<proteinExistence type="predicted"/>
<organism evidence="2">
    <name type="scientific">Rhizophora mucronata</name>
    <name type="common">Asiatic mangrove</name>
    <dbReference type="NCBI Taxonomy" id="61149"/>
    <lineage>
        <taxon>Eukaryota</taxon>
        <taxon>Viridiplantae</taxon>
        <taxon>Streptophyta</taxon>
        <taxon>Embryophyta</taxon>
        <taxon>Tracheophyta</taxon>
        <taxon>Spermatophyta</taxon>
        <taxon>Magnoliopsida</taxon>
        <taxon>eudicotyledons</taxon>
        <taxon>Gunneridae</taxon>
        <taxon>Pentapetalae</taxon>
        <taxon>rosids</taxon>
        <taxon>fabids</taxon>
        <taxon>Malpighiales</taxon>
        <taxon>Rhizophoraceae</taxon>
        <taxon>Rhizophora</taxon>
    </lineage>
</organism>
<dbReference type="EMBL" id="GGEC01026045">
    <property type="protein sequence ID" value="MBX06529.1"/>
    <property type="molecule type" value="Transcribed_RNA"/>
</dbReference>
<reference evidence="2" key="1">
    <citation type="submission" date="2018-02" db="EMBL/GenBank/DDBJ databases">
        <title>Rhizophora mucronata_Transcriptome.</title>
        <authorList>
            <person name="Meera S.P."/>
            <person name="Sreeshan A."/>
            <person name="Augustine A."/>
        </authorList>
    </citation>
    <scope>NUCLEOTIDE SEQUENCE</scope>
    <source>
        <tissue evidence="2">Leaf</tissue>
    </source>
</reference>